<sequence length="71" mass="8044">MYMFGFTGLHSFPFHSAFASNLGLPAAQNTSATLFFPHILLLYLFILSLLFVFLYILVRSFVVCLFPFQSG</sequence>
<organism evidence="2 3">
    <name type="scientific">Aspergillus pseudonomiae</name>
    <dbReference type="NCBI Taxonomy" id="1506151"/>
    <lineage>
        <taxon>Eukaryota</taxon>
        <taxon>Fungi</taxon>
        <taxon>Dikarya</taxon>
        <taxon>Ascomycota</taxon>
        <taxon>Pezizomycotina</taxon>
        <taxon>Eurotiomycetes</taxon>
        <taxon>Eurotiomycetidae</taxon>
        <taxon>Eurotiales</taxon>
        <taxon>Aspergillaceae</taxon>
        <taxon>Aspergillus</taxon>
        <taxon>Aspergillus subgen. Circumdati</taxon>
    </lineage>
</organism>
<dbReference type="Proteomes" id="UP000325579">
    <property type="component" value="Unassembled WGS sequence"/>
</dbReference>
<evidence type="ECO:0000256" key="1">
    <source>
        <dbReference type="SAM" id="Phobius"/>
    </source>
</evidence>
<keyword evidence="1" id="KW-1133">Transmembrane helix</keyword>
<accession>A0A5N7CY48</accession>
<dbReference type="RefSeq" id="XP_031936439.1">
    <property type="nucleotide sequence ID" value="XM_032083332.1"/>
</dbReference>
<keyword evidence="3" id="KW-1185">Reference proteome</keyword>
<proteinExistence type="predicted"/>
<keyword evidence="1" id="KW-0812">Transmembrane</keyword>
<evidence type="ECO:0000313" key="2">
    <source>
        <dbReference type="EMBL" id="KAE8399120.1"/>
    </source>
</evidence>
<feature type="transmembrane region" description="Helical" evidence="1">
    <location>
        <begin position="35"/>
        <end position="58"/>
    </location>
</feature>
<keyword evidence="1" id="KW-0472">Membrane</keyword>
<dbReference type="AlphaFoldDB" id="A0A5N7CY48"/>
<evidence type="ECO:0000313" key="3">
    <source>
        <dbReference type="Proteomes" id="UP000325579"/>
    </source>
</evidence>
<reference evidence="2 3" key="1">
    <citation type="submission" date="2019-04" db="EMBL/GenBank/DDBJ databases">
        <authorList>
            <consortium name="DOE Joint Genome Institute"/>
            <person name="Mondo S."/>
            <person name="Kjaerbolling I."/>
            <person name="Vesth T."/>
            <person name="Frisvad J.C."/>
            <person name="Nybo J.L."/>
            <person name="Theobald S."/>
            <person name="Kildgaard S."/>
            <person name="Isbrandt T."/>
            <person name="Kuo A."/>
            <person name="Sato A."/>
            <person name="Lyhne E.K."/>
            <person name="Kogle M.E."/>
            <person name="Wiebenga A."/>
            <person name="Kun R.S."/>
            <person name="Lubbers R.J."/>
            <person name="Makela M.R."/>
            <person name="Barry K."/>
            <person name="Chovatia M."/>
            <person name="Clum A."/>
            <person name="Daum C."/>
            <person name="Haridas S."/>
            <person name="He G."/>
            <person name="LaButti K."/>
            <person name="Lipzen A."/>
            <person name="Riley R."/>
            <person name="Salamov A."/>
            <person name="Simmons B.A."/>
            <person name="Magnuson J.K."/>
            <person name="Henrissat B."/>
            <person name="Mortensen U.H."/>
            <person name="Larsen T.O."/>
            <person name="Devries R.P."/>
            <person name="Grigoriev I.V."/>
            <person name="Machida M."/>
            <person name="Baker S.E."/>
            <person name="Andersen M.R."/>
            <person name="Cantor M.N."/>
            <person name="Hua S.X."/>
        </authorList>
    </citation>
    <scope>NUCLEOTIDE SEQUENCE [LARGE SCALE GENOMIC DNA]</scope>
    <source>
        <strain evidence="2 3">CBS 119388</strain>
    </source>
</reference>
<dbReference type="GeneID" id="43668023"/>
<gene>
    <name evidence="2" type="ORF">BDV37DRAFT_261517</name>
</gene>
<protein>
    <submittedName>
        <fullName evidence="2">Uncharacterized protein</fullName>
    </submittedName>
</protein>
<name>A0A5N7CY48_9EURO</name>
<dbReference type="EMBL" id="ML736840">
    <property type="protein sequence ID" value="KAE8399120.1"/>
    <property type="molecule type" value="Genomic_DNA"/>
</dbReference>